<dbReference type="InterPro" id="IPR029058">
    <property type="entry name" value="AB_hydrolase_fold"/>
</dbReference>
<reference evidence="2" key="1">
    <citation type="journal article" date="2020" name="Stud. Mycol.">
        <title>101 Dothideomycetes genomes: a test case for predicting lifestyles and emergence of pathogens.</title>
        <authorList>
            <person name="Haridas S."/>
            <person name="Albert R."/>
            <person name="Binder M."/>
            <person name="Bloem J."/>
            <person name="Labutti K."/>
            <person name="Salamov A."/>
            <person name="Andreopoulos B."/>
            <person name="Baker S."/>
            <person name="Barry K."/>
            <person name="Bills G."/>
            <person name="Bluhm B."/>
            <person name="Cannon C."/>
            <person name="Castanera R."/>
            <person name="Culley D."/>
            <person name="Daum C."/>
            <person name="Ezra D."/>
            <person name="Gonzalez J."/>
            <person name="Henrissat B."/>
            <person name="Kuo A."/>
            <person name="Liang C."/>
            <person name="Lipzen A."/>
            <person name="Lutzoni F."/>
            <person name="Magnuson J."/>
            <person name="Mondo S."/>
            <person name="Nolan M."/>
            <person name="Ohm R."/>
            <person name="Pangilinan J."/>
            <person name="Park H.-J."/>
            <person name="Ramirez L."/>
            <person name="Alfaro M."/>
            <person name="Sun H."/>
            <person name="Tritt A."/>
            <person name="Yoshinaga Y."/>
            <person name="Zwiers L.-H."/>
            <person name="Turgeon B."/>
            <person name="Goodwin S."/>
            <person name="Spatafora J."/>
            <person name="Crous P."/>
            <person name="Grigoriev I."/>
        </authorList>
    </citation>
    <scope>NUCLEOTIDE SEQUENCE</scope>
    <source>
        <strain evidence="2">CBS 121739</strain>
    </source>
</reference>
<feature type="domain" description="Dienelactone hydrolase" evidence="1">
    <location>
        <begin position="145"/>
        <end position="275"/>
    </location>
</feature>
<dbReference type="Pfam" id="PF01738">
    <property type="entry name" value="DLH"/>
    <property type="match status" value="1"/>
</dbReference>
<dbReference type="GeneID" id="54483995"/>
<dbReference type="Proteomes" id="UP000799437">
    <property type="component" value="Unassembled WGS sequence"/>
</dbReference>
<dbReference type="GO" id="GO:0016787">
    <property type="term" value="F:hydrolase activity"/>
    <property type="evidence" value="ECO:0007669"/>
    <property type="project" value="UniProtKB-KW"/>
</dbReference>
<accession>A0A6A6VVD9</accession>
<dbReference type="OrthoDB" id="17560at2759"/>
<gene>
    <name evidence="2" type="ORF">EJ05DRAFT_470439</name>
</gene>
<dbReference type="InterPro" id="IPR002925">
    <property type="entry name" value="Dienelactn_hydro"/>
</dbReference>
<dbReference type="AlphaFoldDB" id="A0A6A6VVD9"/>
<keyword evidence="3" id="KW-1185">Reference proteome</keyword>
<protein>
    <submittedName>
        <fullName evidence="2">Dienelactone hydrolase family protein</fullName>
    </submittedName>
</protein>
<dbReference type="RefSeq" id="XP_033595662.1">
    <property type="nucleotide sequence ID" value="XM_033742941.1"/>
</dbReference>
<dbReference type="PANTHER" id="PTHR17630:SF105">
    <property type="entry name" value="DIENELACTONE HYDROLASE FAMILY PROTEIN (AFU_ORTHOLOGUE AFUA_4G08790)"/>
    <property type="match status" value="1"/>
</dbReference>
<evidence type="ECO:0000259" key="1">
    <source>
        <dbReference type="Pfam" id="PF01738"/>
    </source>
</evidence>
<evidence type="ECO:0000313" key="3">
    <source>
        <dbReference type="Proteomes" id="UP000799437"/>
    </source>
</evidence>
<dbReference type="EMBL" id="ML996585">
    <property type="protein sequence ID" value="KAF2753211.1"/>
    <property type="molecule type" value="Genomic_DNA"/>
</dbReference>
<evidence type="ECO:0000313" key="2">
    <source>
        <dbReference type="EMBL" id="KAF2753211.1"/>
    </source>
</evidence>
<dbReference type="SUPFAM" id="SSF53474">
    <property type="entry name" value="alpha/beta-Hydrolases"/>
    <property type="match status" value="1"/>
</dbReference>
<name>A0A6A6VVD9_9PEZI</name>
<keyword evidence="2" id="KW-0378">Hydrolase</keyword>
<dbReference type="PANTHER" id="PTHR17630">
    <property type="entry name" value="DIENELACTONE HYDROLASE"/>
    <property type="match status" value="1"/>
</dbReference>
<proteinExistence type="predicted"/>
<dbReference type="Gene3D" id="3.40.50.1820">
    <property type="entry name" value="alpha/beta hydrolase"/>
    <property type="match status" value="1"/>
</dbReference>
<organism evidence="2 3">
    <name type="scientific">Pseudovirgaria hyperparasitica</name>
    <dbReference type="NCBI Taxonomy" id="470096"/>
    <lineage>
        <taxon>Eukaryota</taxon>
        <taxon>Fungi</taxon>
        <taxon>Dikarya</taxon>
        <taxon>Ascomycota</taxon>
        <taxon>Pezizomycotina</taxon>
        <taxon>Dothideomycetes</taxon>
        <taxon>Dothideomycetes incertae sedis</taxon>
        <taxon>Acrospermales</taxon>
        <taxon>Acrospermaceae</taxon>
        <taxon>Pseudovirgaria</taxon>
    </lineage>
</organism>
<sequence length="282" mass="31313">MVCPDCFAGYEKPEVDPKGYVTTLHGLQTYVVEPEGEVKGIIVMVPDAFGWVFANNRALCDNYAKKSQCRVYLPDFMQDTPVSVTILPLLNNILRKNSWWNTLWKPLYVAQAIYGMAPFIYYNRFGSSWPIVKSFFTSLRTHEAASLPIGAAGFCWGGKHIFNLAHGHLAPNSKPLVDAVYTAHPSNLAIPAEIEKVVKPVSLAMGTQDFALSVEKTKEIEKVLKGIEEREGVESEVVFYEGAGHGFAVRADPGNKEVGRMAVAAEDQAVEWFRKCFAKVAY</sequence>